<gene>
    <name evidence="6" type="ORF">L3081_16610</name>
</gene>
<reference evidence="6" key="1">
    <citation type="submission" date="2022-01" db="EMBL/GenBank/DDBJ databases">
        <title>Colwellia maritima, isolated from seawater.</title>
        <authorList>
            <person name="Kristyanto S."/>
            <person name="Jung J."/>
            <person name="Jeon C.O."/>
        </authorList>
    </citation>
    <scope>NUCLEOTIDE SEQUENCE</scope>
    <source>
        <strain evidence="6">MSW7</strain>
    </source>
</reference>
<dbReference type="PIRSF" id="PIRSF001434">
    <property type="entry name" value="CGS"/>
    <property type="match status" value="1"/>
</dbReference>
<keyword evidence="7" id="KW-1185">Reference proteome</keyword>
<dbReference type="EMBL" id="JAKKSL010000003">
    <property type="protein sequence ID" value="MCI2284710.1"/>
    <property type="molecule type" value="Genomic_DNA"/>
</dbReference>
<dbReference type="CDD" id="cd00614">
    <property type="entry name" value="CGS_like"/>
    <property type="match status" value="1"/>
</dbReference>
<keyword evidence="3" id="KW-0808">Transferase</keyword>
<dbReference type="Gene3D" id="3.40.640.10">
    <property type="entry name" value="Type I PLP-dependent aspartate aminotransferase-like (Major domain)"/>
    <property type="match status" value="1"/>
</dbReference>
<dbReference type="RefSeq" id="WP_242287182.1">
    <property type="nucleotide sequence ID" value="NZ_JAKKSL010000003.1"/>
</dbReference>
<comment type="caution">
    <text evidence="6">The sequence shown here is derived from an EMBL/GenBank/DDBJ whole genome shotgun (WGS) entry which is preliminary data.</text>
</comment>
<dbReference type="PROSITE" id="PS00868">
    <property type="entry name" value="CYS_MET_METAB_PP"/>
    <property type="match status" value="1"/>
</dbReference>
<name>A0ABS9X3C4_9GAMM</name>
<evidence type="ECO:0000256" key="3">
    <source>
        <dbReference type="ARBA" id="ARBA00022679"/>
    </source>
</evidence>
<evidence type="ECO:0000256" key="5">
    <source>
        <dbReference type="RuleBase" id="RU362118"/>
    </source>
</evidence>
<dbReference type="SUPFAM" id="SSF53383">
    <property type="entry name" value="PLP-dependent transferases"/>
    <property type="match status" value="1"/>
</dbReference>
<dbReference type="Pfam" id="PF01053">
    <property type="entry name" value="Cys_Met_Meta_PP"/>
    <property type="match status" value="1"/>
</dbReference>
<dbReference type="InterPro" id="IPR015422">
    <property type="entry name" value="PyrdxlP-dep_Trfase_small"/>
</dbReference>
<dbReference type="NCBIfam" id="TIGR01326">
    <property type="entry name" value="OAH_OAS_sulfhy"/>
    <property type="match status" value="1"/>
</dbReference>
<dbReference type="InterPro" id="IPR000277">
    <property type="entry name" value="Cys/Met-Metab_PyrdxlP-dep_enz"/>
</dbReference>
<evidence type="ECO:0000256" key="1">
    <source>
        <dbReference type="ARBA" id="ARBA00001933"/>
    </source>
</evidence>
<dbReference type="Proteomes" id="UP001139646">
    <property type="component" value="Unassembled WGS sequence"/>
</dbReference>
<keyword evidence="6" id="KW-0032">Aminotransferase</keyword>
<sequence length="423" mass="45362">MKLASLALHHGYDSEATTKAATTPIYQTTSYTFDNTQHGADLFDLKVPGNIYTRIMNPTTDVLEQRVSEMEGGFFGLAVASGMSAITYAIQAITAAGDNIVSTSQLYGGTYNLFAHTLPRQGVTVKFASGDDLASFDQLIDENTKAVFCESIGNPTGNIIDLAGLAKIAHKHGVPLIVDNTVASPALCRPFEHGADIVVHSLTKYIGGHGTTIGGIIVDSGKFDWVANKNRFPMLNEPDPSYHDVVYTEALGAAAYIGRCRVVPLRNTGAALSPHSSFLIMQGLETLCLRMERHCENALKVAKYLKAHEKVSQVNYAALPDSPYNALCQKMTNGQASGILSFGIKGGSEAGGRFIDALEMILRLVNIGDAKSLACHPASTTHRQLNPEELKSAGVSEDLVRISVGIEHIDDIIADIEQALEKA</sequence>
<dbReference type="PANTHER" id="PTHR43797:SF2">
    <property type="entry name" value="HOMOCYSTEINE_CYSTEINE SYNTHASE"/>
    <property type="match status" value="1"/>
</dbReference>
<evidence type="ECO:0000256" key="4">
    <source>
        <dbReference type="ARBA" id="ARBA00022898"/>
    </source>
</evidence>
<dbReference type="Gene3D" id="3.90.1150.10">
    <property type="entry name" value="Aspartate Aminotransferase, domain 1"/>
    <property type="match status" value="1"/>
</dbReference>
<accession>A0ABS9X3C4</accession>
<dbReference type="InterPro" id="IPR015421">
    <property type="entry name" value="PyrdxlP-dep_Trfase_major"/>
</dbReference>
<comment type="cofactor">
    <cofactor evidence="1 5">
        <name>pyridoxal 5'-phosphate</name>
        <dbReference type="ChEBI" id="CHEBI:597326"/>
    </cofactor>
</comment>
<dbReference type="InterPro" id="IPR054542">
    <property type="entry name" value="Cys_met_metab_PP"/>
</dbReference>
<organism evidence="6 7">
    <name type="scientific">Colwellia maritima</name>
    <dbReference type="NCBI Taxonomy" id="2912588"/>
    <lineage>
        <taxon>Bacteria</taxon>
        <taxon>Pseudomonadati</taxon>
        <taxon>Pseudomonadota</taxon>
        <taxon>Gammaproteobacteria</taxon>
        <taxon>Alteromonadales</taxon>
        <taxon>Colwelliaceae</taxon>
        <taxon>Colwellia</taxon>
    </lineage>
</organism>
<evidence type="ECO:0000256" key="2">
    <source>
        <dbReference type="ARBA" id="ARBA00009077"/>
    </source>
</evidence>
<dbReference type="InterPro" id="IPR015424">
    <property type="entry name" value="PyrdxlP-dep_Trfase"/>
</dbReference>
<dbReference type="PANTHER" id="PTHR43797">
    <property type="entry name" value="HOMOCYSTEINE/CYSTEINE SYNTHASE"/>
    <property type="match status" value="1"/>
</dbReference>
<dbReference type="GO" id="GO:0008483">
    <property type="term" value="F:transaminase activity"/>
    <property type="evidence" value="ECO:0007669"/>
    <property type="project" value="UniProtKB-KW"/>
</dbReference>
<proteinExistence type="inferred from homology"/>
<dbReference type="InterPro" id="IPR006235">
    <property type="entry name" value="OAc-hSer/O-AcSer_sulfhydrylase"/>
</dbReference>
<keyword evidence="4 5" id="KW-0663">Pyridoxal phosphate</keyword>
<evidence type="ECO:0000313" key="6">
    <source>
        <dbReference type="EMBL" id="MCI2284710.1"/>
    </source>
</evidence>
<evidence type="ECO:0000313" key="7">
    <source>
        <dbReference type="Proteomes" id="UP001139646"/>
    </source>
</evidence>
<protein>
    <submittedName>
        <fullName evidence="6">Aminotransferase class I/II-fold pyridoxal phosphate-dependent enzyme</fullName>
    </submittedName>
</protein>
<comment type="similarity">
    <text evidence="2 5">Belongs to the trans-sulfuration enzymes family.</text>
</comment>